<protein>
    <submittedName>
        <fullName evidence="7">YihY family inner membrane domain protein</fullName>
    </submittedName>
</protein>
<feature type="transmembrane region" description="Helical" evidence="6">
    <location>
        <begin position="244"/>
        <end position="262"/>
    </location>
</feature>
<dbReference type="RefSeq" id="WP_061532729.1">
    <property type="nucleotide sequence ID" value="NZ_CP013233.1"/>
</dbReference>
<evidence type="ECO:0000313" key="8">
    <source>
        <dbReference type="Proteomes" id="UP000071778"/>
    </source>
</evidence>
<sequence length="299" mass="32187">MIKLPDYQRIHAMLSSTVQEWFKQRSGSKGAALAFYTLFSMAPMLILVIAIAGAVFGEQAARGEIFGQLSGLIGPTGADAIQLLLAAAHKNQSGPLAAIIAVAVLLIGATTVFSELKDSLDEIWYVQRTRQSGFMSLIRTRLLSFGLILVLAFLLLTSLVVSAALALLAKYLGGMWISVTTIFSPLSQLFAFAVIASLFASIYKMLPQTKLPWRDVWIGSIGTAALFVLGKYLIGIYLGNSGVASSYGAAGSVIALLLWIYYSAQIFFFGAQFTRQYALFFGSLQEQNKKAGNLATPAS</sequence>
<feature type="transmembrane region" description="Helical" evidence="6">
    <location>
        <begin position="33"/>
        <end position="56"/>
    </location>
</feature>
<dbReference type="EMBL" id="CP013235">
    <property type="protein sequence ID" value="AMP09107.1"/>
    <property type="molecule type" value="Genomic_DNA"/>
</dbReference>
<comment type="subcellular location">
    <subcellularLocation>
        <location evidence="1">Cell membrane</location>
        <topology evidence="1">Multi-pass membrane protein</topology>
    </subcellularLocation>
</comment>
<feature type="transmembrane region" description="Helical" evidence="6">
    <location>
        <begin position="142"/>
        <end position="169"/>
    </location>
</feature>
<dbReference type="PANTHER" id="PTHR30213:SF1">
    <property type="entry name" value="INNER MEMBRANE PROTEIN YHJD"/>
    <property type="match status" value="1"/>
</dbReference>
<dbReference type="OrthoDB" id="9797028at2"/>
<organism evidence="7 8">
    <name type="scientific">Collimonas arenae</name>
    <dbReference type="NCBI Taxonomy" id="279058"/>
    <lineage>
        <taxon>Bacteria</taxon>
        <taxon>Pseudomonadati</taxon>
        <taxon>Pseudomonadota</taxon>
        <taxon>Betaproteobacteria</taxon>
        <taxon>Burkholderiales</taxon>
        <taxon>Oxalobacteraceae</taxon>
        <taxon>Collimonas</taxon>
    </lineage>
</organism>
<dbReference type="AlphaFoldDB" id="A0A127QGB4"/>
<dbReference type="Proteomes" id="UP000071778">
    <property type="component" value="Chromosome"/>
</dbReference>
<evidence type="ECO:0000256" key="5">
    <source>
        <dbReference type="ARBA" id="ARBA00023136"/>
    </source>
</evidence>
<dbReference type="PIRSF" id="PIRSF035875">
    <property type="entry name" value="RNase_BN"/>
    <property type="match status" value="1"/>
</dbReference>
<evidence type="ECO:0000256" key="2">
    <source>
        <dbReference type="ARBA" id="ARBA00022475"/>
    </source>
</evidence>
<feature type="transmembrane region" description="Helical" evidence="6">
    <location>
        <begin position="94"/>
        <end position="113"/>
    </location>
</feature>
<feature type="transmembrane region" description="Helical" evidence="6">
    <location>
        <begin position="175"/>
        <end position="203"/>
    </location>
</feature>
<keyword evidence="3 6" id="KW-0812">Transmembrane</keyword>
<dbReference type="PATRIC" id="fig|279058.18.peg.1306"/>
<evidence type="ECO:0000256" key="4">
    <source>
        <dbReference type="ARBA" id="ARBA00022989"/>
    </source>
</evidence>
<keyword evidence="8" id="KW-1185">Reference proteome</keyword>
<dbReference type="NCBIfam" id="TIGR00765">
    <property type="entry name" value="yihY_not_rbn"/>
    <property type="match status" value="1"/>
</dbReference>
<evidence type="ECO:0000313" key="7">
    <source>
        <dbReference type="EMBL" id="AMP09107.1"/>
    </source>
</evidence>
<keyword evidence="4 6" id="KW-1133">Transmembrane helix</keyword>
<reference evidence="7 8" key="1">
    <citation type="submission" date="2015-11" db="EMBL/GenBank/DDBJ databases">
        <title>Exploring the genomic traits of fungus-feeding bacterial genus Collimonas.</title>
        <authorList>
            <person name="Song C."/>
            <person name="Schmidt R."/>
            <person name="de Jager V."/>
            <person name="Krzyzanowska D."/>
            <person name="Jongedijk E."/>
            <person name="Cankar K."/>
            <person name="Beekwilder J."/>
            <person name="van Veen A."/>
            <person name="de Boer W."/>
            <person name="van Veen J.A."/>
            <person name="Garbeva P."/>
        </authorList>
    </citation>
    <scope>NUCLEOTIDE SEQUENCE [LARGE SCALE GENOMIC DNA]</scope>
    <source>
        <strain evidence="7 8">Ter282</strain>
    </source>
</reference>
<dbReference type="InterPro" id="IPR017039">
    <property type="entry name" value="Virul_fac_BrkB"/>
</dbReference>
<evidence type="ECO:0000256" key="3">
    <source>
        <dbReference type="ARBA" id="ARBA00022692"/>
    </source>
</evidence>
<evidence type="ECO:0000256" key="1">
    <source>
        <dbReference type="ARBA" id="ARBA00004651"/>
    </source>
</evidence>
<dbReference type="PANTHER" id="PTHR30213">
    <property type="entry name" value="INNER MEMBRANE PROTEIN YHJD"/>
    <property type="match status" value="1"/>
</dbReference>
<evidence type="ECO:0000256" key="6">
    <source>
        <dbReference type="SAM" id="Phobius"/>
    </source>
</evidence>
<keyword evidence="2" id="KW-1003">Cell membrane</keyword>
<keyword evidence="5 6" id="KW-0472">Membrane</keyword>
<proteinExistence type="predicted"/>
<dbReference type="Pfam" id="PF03631">
    <property type="entry name" value="Virul_fac_BrkB"/>
    <property type="match status" value="1"/>
</dbReference>
<feature type="transmembrane region" description="Helical" evidence="6">
    <location>
        <begin position="215"/>
        <end position="238"/>
    </location>
</feature>
<name>A0A127QGB4_9BURK</name>
<accession>A0A127QGB4</accession>
<dbReference type="GO" id="GO:0005886">
    <property type="term" value="C:plasma membrane"/>
    <property type="evidence" value="ECO:0007669"/>
    <property type="project" value="UniProtKB-SubCell"/>
</dbReference>
<gene>
    <name evidence="7" type="primary">yihY</name>
    <name evidence="7" type="ORF">CAter282_1316</name>
</gene>